<dbReference type="AlphaFoldDB" id="A0A6L0XGC9"/>
<feature type="compositionally biased region" description="Pro residues" evidence="1">
    <location>
        <begin position="33"/>
        <end position="44"/>
    </location>
</feature>
<sequence length="70" mass="7396">MQQAYFGQQPMLPPGWQLSYTADGKPTTSITTPRPPTGVSPRPPTSRTTTTVAVAGRATVAAARVSIGRR</sequence>
<dbReference type="Proteomes" id="UP000255414">
    <property type="component" value="Chromosome 27"/>
</dbReference>
<organism evidence="2 3">
    <name type="scientific">Leishmania infantum</name>
    <dbReference type="NCBI Taxonomy" id="5671"/>
    <lineage>
        <taxon>Eukaryota</taxon>
        <taxon>Discoba</taxon>
        <taxon>Euglenozoa</taxon>
        <taxon>Kinetoplastea</taxon>
        <taxon>Metakinetoplastina</taxon>
        <taxon>Trypanosomatida</taxon>
        <taxon>Trypanosomatidae</taxon>
        <taxon>Leishmaniinae</taxon>
        <taxon>Leishmania</taxon>
    </lineage>
</organism>
<proteinExistence type="predicted"/>
<protein>
    <submittedName>
        <fullName evidence="2">Hypothetical_protein_-_conserved</fullName>
    </submittedName>
</protein>
<feature type="region of interest" description="Disordered" evidence="1">
    <location>
        <begin position="1"/>
        <end position="51"/>
    </location>
</feature>
<gene>
    <name evidence="2" type="ORF">LINF_270006200</name>
</gene>
<evidence type="ECO:0000313" key="2">
    <source>
        <dbReference type="EMBL" id="CAC9498495.1"/>
    </source>
</evidence>
<reference evidence="2" key="1">
    <citation type="submission" date="2020-06" db="EMBL/GenBank/DDBJ databases">
        <authorList>
            <person name="Gonzalez-de la Fuente S."/>
            <person name="Peiro-Pastor R."/>
            <person name="Rastrojo A."/>
            <person name="Moreno J."/>
            <person name="Carrasco-Ramiro F."/>
            <person name="Requena JM."/>
            <person name="Aguado B."/>
        </authorList>
    </citation>
    <scope>NUCLEOTIDE SEQUENCE</scope>
</reference>
<evidence type="ECO:0000313" key="3">
    <source>
        <dbReference type="Proteomes" id="UP000255414"/>
    </source>
</evidence>
<evidence type="ECO:0000256" key="1">
    <source>
        <dbReference type="SAM" id="MobiDB-lite"/>
    </source>
</evidence>
<dbReference type="EMBL" id="LR812960">
    <property type="protein sequence ID" value="CAC9498495.1"/>
    <property type="molecule type" value="Genomic_DNA"/>
</dbReference>
<accession>A0A6L0XGC9</accession>
<name>A0A6L0XGC9_LEIIN</name>